<evidence type="ECO:0000313" key="1">
    <source>
        <dbReference type="EMBL" id="CAL4941273.1"/>
    </source>
</evidence>
<evidence type="ECO:0000313" key="2">
    <source>
        <dbReference type="Proteomes" id="UP001497457"/>
    </source>
</evidence>
<protein>
    <submittedName>
        <fullName evidence="1">Uncharacterized protein</fullName>
    </submittedName>
</protein>
<reference evidence="2" key="1">
    <citation type="submission" date="2024-06" db="EMBL/GenBank/DDBJ databases">
        <authorList>
            <person name="Ryan C."/>
        </authorList>
    </citation>
    <scope>NUCLEOTIDE SEQUENCE [LARGE SCALE GENOMIC DNA]</scope>
</reference>
<dbReference type="AlphaFoldDB" id="A0ABC8YF27"/>
<keyword evidence="2" id="KW-1185">Reference proteome</keyword>
<proteinExistence type="predicted"/>
<sequence length="206" mass="23125">MGTMVDTLLPLYRTVPAVLAVEGTRVDSAKGAERNGREGMFGPLQGTRQHVFGPLHWSKGRDGHLHVLSGPRVERFRRSISNVEPKQEWKYGKLWNLLKGFSSRAGTTKRCQIKDPTPVVPSFRTPPRWVFGLHVGAYHSVGLEPQPLQNNQSLMEPTPAEVVPTFKTPSCLHDGLESRAGFQPEDCYAMGDYCQHVKMWVEQEFG</sequence>
<reference evidence="1 2" key="2">
    <citation type="submission" date="2024-10" db="EMBL/GenBank/DDBJ databases">
        <authorList>
            <person name="Ryan C."/>
        </authorList>
    </citation>
    <scope>NUCLEOTIDE SEQUENCE [LARGE SCALE GENOMIC DNA]</scope>
</reference>
<organism evidence="1 2">
    <name type="scientific">Urochloa decumbens</name>
    <dbReference type="NCBI Taxonomy" id="240449"/>
    <lineage>
        <taxon>Eukaryota</taxon>
        <taxon>Viridiplantae</taxon>
        <taxon>Streptophyta</taxon>
        <taxon>Embryophyta</taxon>
        <taxon>Tracheophyta</taxon>
        <taxon>Spermatophyta</taxon>
        <taxon>Magnoliopsida</taxon>
        <taxon>Liliopsida</taxon>
        <taxon>Poales</taxon>
        <taxon>Poaceae</taxon>
        <taxon>PACMAD clade</taxon>
        <taxon>Panicoideae</taxon>
        <taxon>Panicodae</taxon>
        <taxon>Paniceae</taxon>
        <taxon>Melinidinae</taxon>
        <taxon>Urochloa</taxon>
    </lineage>
</organism>
<dbReference type="Proteomes" id="UP001497457">
    <property type="component" value="Chromosome 16b"/>
</dbReference>
<gene>
    <name evidence="1" type="ORF">URODEC1_LOCUS32959</name>
</gene>
<name>A0ABC8YF27_9POAL</name>
<accession>A0ABC8YF27</accession>
<dbReference type="EMBL" id="OZ075126">
    <property type="protein sequence ID" value="CAL4941273.1"/>
    <property type="molecule type" value="Genomic_DNA"/>
</dbReference>